<sequence>NYGAISPSLPHPSPPLHPSAPVPVPAQPPEQGGHPRCGHPRGMDRDGNAGVLFERMGQAMLRCSVVGPADPQEEQEAAARRRALSRQLLERARPLVEECTRNREADLTHISGLIRTELQLLDQQDAAYRKKLGASTPSVAALP</sequence>
<proteinExistence type="predicted"/>
<evidence type="ECO:0000313" key="2">
    <source>
        <dbReference type="EMBL" id="CAK0888844.1"/>
    </source>
</evidence>
<organism evidence="2 3">
    <name type="scientific">Prorocentrum cordatum</name>
    <dbReference type="NCBI Taxonomy" id="2364126"/>
    <lineage>
        <taxon>Eukaryota</taxon>
        <taxon>Sar</taxon>
        <taxon>Alveolata</taxon>
        <taxon>Dinophyceae</taxon>
        <taxon>Prorocentrales</taxon>
        <taxon>Prorocentraceae</taxon>
        <taxon>Prorocentrum</taxon>
    </lineage>
</organism>
<gene>
    <name evidence="2" type="ORF">PCOR1329_LOCUS69556</name>
</gene>
<feature type="region of interest" description="Disordered" evidence="1">
    <location>
        <begin position="1"/>
        <end position="48"/>
    </location>
</feature>
<accession>A0ABN9WQ72</accession>
<name>A0ABN9WQ72_9DINO</name>
<keyword evidence="3" id="KW-1185">Reference proteome</keyword>
<reference evidence="2" key="1">
    <citation type="submission" date="2023-10" db="EMBL/GenBank/DDBJ databases">
        <authorList>
            <person name="Chen Y."/>
            <person name="Shah S."/>
            <person name="Dougan E. K."/>
            <person name="Thang M."/>
            <person name="Chan C."/>
        </authorList>
    </citation>
    <scope>NUCLEOTIDE SEQUENCE [LARGE SCALE GENOMIC DNA]</scope>
</reference>
<dbReference type="EMBL" id="CAUYUJ010019139">
    <property type="protein sequence ID" value="CAK0888844.1"/>
    <property type="molecule type" value="Genomic_DNA"/>
</dbReference>
<feature type="compositionally biased region" description="Pro residues" evidence="1">
    <location>
        <begin position="9"/>
        <end position="28"/>
    </location>
</feature>
<dbReference type="Proteomes" id="UP001189429">
    <property type="component" value="Unassembled WGS sequence"/>
</dbReference>
<evidence type="ECO:0000313" key="3">
    <source>
        <dbReference type="Proteomes" id="UP001189429"/>
    </source>
</evidence>
<comment type="caution">
    <text evidence="2">The sequence shown here is derived from an EMBL/GenBank/DDBJ whole genome shotgun (WGS) entry which is preliminary data.</text>
</comment>
<protein>
    <submittedName>
        <fullName evidence="2">Uncharacterized protein</fullName>
    </submittedName>
</protein>
<feature type="non-terminal residue" evidence="2">
    <location>
        <position position="1"/>
    </location>
</feature>
<evidence type="ECO:0000256" key="1">
    <source>
        <dbReference type="SAM" id="MobiDB-lite"/>
    </source>
</evidence>